<dbReference type="PANTHER" id="PTHR43737">
    <property type="entry name" value="BLL7424 PROTEIN"/>
    <property type="match status" value="1"/>
</dbReference>
<dbReference type="RefSeq" id="WP_184197016.1">
    <property type="nucleotide sequence ID" value="NZ_JACHGW010000002.1"/>
</dbReference>
<dbReference type="InterPro" id="IPR010869">
    <property type="entry name" value="DUF1501"/>
</dbReference>
<gene>
    <name evidence="1" type="ORF">HNQ39_002800</name>
</gene>
<name>A0A7W9SRT1_ARMRO</name>
<dbReference type="PANTHER" id="PTHR43737:SF1">
    <property type="entry name" value="DUF1501 DOMAIN-CONTAINING PROTEIN"/>
    <property type="match status" value="1"/>
</dbReference>
<organism evidence="1 2">
    <name type="scientific">Armatimonas rosea</name>
    <dbReference type="NCBI Taxonomy" id="685828"/>
    <lineage>
        <taxon>Bacteria</taxon>
        <taxon>Bacillati</taxon>
        <taxon>Armatimonadota</taxon>
        <taxon>Armatimonadia</taxon>
        <taxon>Armatimonadales</taxon>
        <taxon>Armatimonadaceae</taxon>
        <taxon>Armatimonas</taxon>
    </lineage>
</organism>
<dbReference type="InterPro" id="IPR006311">
    <property type="entry name" value="TAT_signal"/>
</dbReference>
<dbReference type="SUPFAM" id="SSF53649">
    <property type="entry name" value="Alkaline phosphatase-like"/>
    <property type="match status" value="1"/>
</dbReference>
<sequence length="441" mass="47070">MTEETDPNACTEYNALSRRNFLSTGLKAGALLGLSMTDLFEAEEAQAAGLQGATAQSAVVIWLGGGASHLDTFDLKPDAPAEIRGQFNPINTKADGMQISEHLPLLAQQADKFSLIRSMTTGEAAHERGTHYMLTGFQPLPGFGVPSFGSVAAKFLPPKSALPPYIAVPGQIQYGGAGFLGAALDPFAPGGDPSNGGFKVRDLDLPSGMTLERMDRRKTLREAVDSAFSRFEKGSDRAKAVNSFYNRAYGLLSSAEARASFDVSKEPAKVRDAYGRTQLGQSLLLARRLVEGGVRFVTVSSGGWDTHNNAFNNLSRNLLPTFDKGVAAFIDDLQQRGLLKTTMVIVMSEFGRTPIVNRDGGRDHHARCFSVLVAGGGVKGGVVVGSSDTKGFEPAERPVKPEDLAATIYQCLGIDYTQSITSPEGVRITLSRGGRHIGELV</sequence>
<keyword evidence="2" id="KW-1185">Reference proteome</keyword>
<proteinExistence type="predicted"/>
<evidence type="ECO:0000313" key="1">
    <source>
        <dbReference type="EMBL" id="MBB6051009.1"/>
    </source>
</evidence>
<protein>
    <submittedName>
        <fullName evidence="1">Uncharacterized protein (DUF1501 family)</fullName>
    </submittedName>
</protein>
<dbReference type="AlphaFoldDB" id="A0A7W9SRT1"/>
<accession>A0A7W9SRT1</accession>
<comment type="caution">
    <text evidence="1">The sequence shown here is derived from an EMBL/GenBank/DDBJ whole genome shotgun (WGS) entry which is preliminary data.</text>
</comment>
<dbReference type="EMBL" id="JACHGW010000002">
    <property type="protein sequence ID" value="MBB6051009.1"/>
    <property type="molecule type" value="Genomic_DNA"/>
</dbReference>
<evidence type="ECO:0000313" key="2">
    <source>
        <dbReference type="Proteomes" id="UP000520814"/>
    </source>
</evidence>
<dbReference type="Gene3D" id="3.40.720.10">
    <property type="entry name" value="Alkaline Phosphatase, subunit A"/>
    <property type="match status" value="1"/>
</dbReference>
<dbReference type="PROSITE" id="PS51318">
    <property type="entry name" value="TAT"/>
    <property type="match status" value="1"/>
</dbReference>
<reference evidence="1 2" key="1">
    <citation type="submission" date="2020-08" db="EMBL/GenBank/DDBJ databases">
        <title>Genomic Encyclopedia of Type Strains, Phase IV (KMG-IV): sequencing the most valuable type-strain genomes for metagenomic binning, comparative biology and taxonomic classification.</title>
        <authorList>
            <person name="Goeker M."/>
        </authorList>
    </citation>
    <scope>NUCLEOTIDE SEQUENCE [LARGE SCALE GENOMIC DNA]</scope>
    <source>
        <strain evidence="1 2">DSM 23562</strain>
    </source>
</reference>
<dbReference type="Pfam" id="PF07394">
    <property type="entry name" value="DUF1501"/>
    <property type="match status" value="1"/>
</dbReference>
<dbReference type="Proteomes" id="UP000520814">
    <property type="component" value="Unassembled WGS sequence"/>
</dbReference>
<dbReference type="InterPro" id="IPR017850">
    <property type="entry name" value="Alkaline_phosphatase_core_sf"/>
</dbReference>